<keyword evidence="2" id="KW-1185">Reference proteome</keyword>
<evidence type="ECO:0000313" key="2">
    <source>
        <dbReference type="Proteomes" id="UP001597402"/>
    </source>
</evidence>
<protein>
    <submittedName>
        <fullName evidence="1">Uncharacterized protein</fullName>
    </submittedName>
</protein>
<accession>A0ABW4X6D0</accession>
<dbReference type="EMBL" id="JBHUHP010000001">
    <property type="protein sequence ID" value="MFD2089998.1"/>
    <property type="molecule type" value="Genomic_DNA"/>
</dbReference>
<reference evidence="2" key="1">
    <citation type="journal article" date="2019" name="Int. J. Syst. Evol. Microbiol.">
        <title>The Global Catalogue of Microorganisms (GCM) 10K type strain sequencing project: providing services to taxonomists for standard genome sequencing and annotation.</title>
        <authorList>
            <consortium name="The Broad Institute Genomics Platform"/>
            <consortium name="The Broad Institute Genome Sequencing Center for Infectious Disease"/>
            <person name="Wu L."/>
            <person name="Ma J."/>
        </authorList>
    </citation>
    <scope>NUCLEOTIDE SEQUENCE [LARGE SCALE GENOMIC DNA]</scope>
    <source>
        <strain evidence="2">JCM 3338</strain>
    </source>
</reference>
<dbReference type="RefSeq" id="WP_376870331.1">
    <property type="nucleotide sequence ID" value="NZ_JBHUHP010000001.1"/>
</dbReference>
<name>A0ABW4X6D0_9ACTN</name>
<dbReference type="Proteomes" id="UP001597402">
    <property type="component" value="Unassembled WGS sequence"/>
</dbReference>
<gene>
    <name evidence="1" type="ORF">ACFSHS_00265</name>
</gene>
<comment type="caution">
    <text evidence="1">The sequence shown here is derived from an EMBL/GenBank/DDBJ whole genome shotgun (WGS) entry which is preliminary data.</text>
</comment>
<sequence>MTPGRRWWPALLAAMGVALLPGCVRVNTLSSDLVACEEGDDGAPSNGVILMAQAVPTATWVPCLETMPLGWHFSDMDVDNGSARFWLDSDRDGRRAIEFRLTETCDTEGATEIPSDRDKMRRLERVTQVSPQYVGRRYYLFEGGCITVLFRLSGENRAEPLAVATQGLGAVPREDLRALVREQSDGRLELDPPTARDGGS</sequence>
<evidence type="ECO:0000313" key="1">
    <source>
        <dbReference type="EMBL" id="MFD2089998.1"/>
    </source>
</evidence>
<proteinExistence type="predicted"/>
<organism evidence="1 2">
    <name type="scientific">Blastococcus deserti</name>
    <dbReference type="NCBI Taxonomy" id="2259033"/>
    <lineage>
        <taxon>Bacteria</taxon>
        <taxon>Bacillati</taxon>
        <taxon>Actinomycetota</taxon>
        <taxon>Actinomycetes</taxon>
        <taxon>Geodermatophilales</taxon>
        <taxon>Geodermatophilaceae</taxon>
        <taxon>Blastococcus</taxon>
    </lineage>
</organism>